<dbReference type="Proteomes" id="UP000789396">
    <property type="component" value="Unassembled WGS sequence"/>
</dbReference>
<evidence type="ECO:0000313" key="2">
    <source>
        <dbReference type="Proteomes" id="UP000789396"/>
    </source>
</evidence>
<name>A0A9N9H3W6_9GLOM</name>
<dbReference type="EMBL" id="CAJVPZ010013722">
    <property type="protein sequence ID" value="CAG8651292.1"/>
    <property type="molecule type" value="Genomic_DNA"/>
</dbReference>
<dbReference type="AlphaFoldDB" id="A0A9N9H3W6"/>
<comment type="caution">
    <text evidence="1">The sequence shown here is derived from an EMBL/GenBank/DDBJ whole genome shotgun (WGS) entry which is preliminary data.</text>
</comment>
<feature type="non-terminal residue" evidence="1">
    <location>
        <position position="1"/>
    </location>
</feature>
<gene>
    <name evidence="1" type="ORF">RFULGI_LOCUS8467</name>
</gene>
<organism evidence="1 2">
    <name type="scientific">Racocetra fulgida</name>
    <dbReference type="NCBI Taxonomy" id="60492"/>
    <lineage>
        <taxon>Eukaryota</taxon>
        <taxon>Fungi</taxon>
        <taxon>Fungi incertae sedis</taxon>
        <taxon>Mucoromycota</taxon>
        <taxon>Glomeromycotina</taxon>
        <taxon>Glomeromycetes</taxon>
        <taxon>Diversisporales</taxon>
        <taxon>Gigasporaceae</taxon>
        <taxon>Racocetra</taxon>
    </lineage>
</organism>
<proteinExistence type="predicted"/>
<reference evidence="1" key="1">
    <citation type="submission" date="2021-06" db="EMBL/GenBank/DDBJ databases">
        <authorList>
            <person name="Kallberg Y."/>
            <person name="Tangrot J."/>
            <person name="Rosling A."/>
        </authorList>
    </citation>
    <scope>NUCLEOTIDE SEQUENCE</scope>
    <source>
        <strain evidence="1">IN212</strain>
    </source>
</reference>
<sequence length="74" mass="8574">DKALQVNIRDNLLKILDITEKLLKMVQEKKLTSFGREELVDVFLKAENKNTKSKNLSLLWTEDKVAPYKLLIST</sequence>
<keyword evidence="2" id="KW-1185">Reference proteome</keyword>
<dbReference type="OrthoDB" id="10367668at2759"/>
<evidence type="ECO:0000313" key="1">
    <source>
        <dbReference type="EMBL" id="CAG8651292.1"/>
    </source>
</evidence>
<protein>
    <submittedName>
        <fullName evidence="1">323_t:CDS:1</fullName>
    </submittedName>
</protein>
<accession>A0A9N9H3W6</accession>